<evidence type="ECO:0000313" key="6">
    <source>
        <dbReference type="RefSeq" id="XP_010793090.1"/>
    </source>
</evidence>
<dbReference type="InterPro" id="IPR027417">
    <property type="entry name" value="P-loop_NTPase"/>
</dbReference>
<keyword evidence="5" id="KW-1185">Reference proteome</keyword>
<dbReference type="InterPro" id="IPR036961">
    <property type="entry name" value="Kinesin_motor_dom_sf"/>
</dbReference>
<dbReference type="SUPFAM" id="SSF52540">
    <property type="entry name" value="P-loop containing nucleoside triphosphate hydrolases"/>
    <property type="match status" value="1"/>
</dbReference>
<dbReference type="RefSeq" id="XP_010793090.1">
    <property type="nucleotide sequence ID" value="XM_010794788.1"/>
</dbReference>
<keyword evidence="1" id="KW-0547">Nucleotide-binding</keyword>
<organism evidence="5 6">
    <name type="scientific">Notothenia coriiceps</name>
    <name type="common">black rockcod</name>
    <dbReference type="NCBI Taxonomy" id="8208"/>
    <lineage>
        <taxon>Eukaryota</taxon>
        <taxon>Metazoa</taxon>
        <taxon>Chordata</taxon>
        <taxon>Craniata</taxon>
        <taxon>Vertebrata</taxon>
        <taxon>Euteleostomi</taxon>
        <taxon>Actinopterygii</taxon>
        <taxon>Neopterygii</taxon>
        <taxon>Teleostei</taxon>
        <taxon>Neoteleostei</taxon>
        <taxon>Acanthomorphata</taxon>
        <taxon>Eupercaria</taxon>
        <taxon>Perciformes</taxon>
        <taxon>Notothenioidei</taxon>
        <taxon>Nototheniidae</taxon>
        <taxon>Notothenia</taxon>
    </lineage>
</organism>
<dbReference type="GO" id="GO:0007018">
    <property type="term" value="P:microtubule-based movement"/>
    <property type="evidence" value="ECO:0007669"/>
    <property type="project" value="InterPro"/>
</dbReference>
<comment type="similarity">
    <text evidence="3">Belongs to the TRAFAC class myosin-kinesin ATPase superfamily. Kinesin family.</text>
</comment>
<dbReference type="Proteomes" id="UP000504611">
    <property type="component" value="Unplaced"/>
</dbReference>
<proteinExistence type="inferred from homology"/>
<dbReference type="InterPro" id="IPR001752">
    <property type="entry name" value="Kinesin_motor_dom"/>
</dbReference>
<dbReference type="PANTHER" id="PTHR47117">
    <property type="entry name" value="STAR-RELATED LIPID TRANSFER PROTEIN 9"/>
    <property type="match status" value="1"/>
</dbReference>
<evidence type="ECO:0000259" key="4">
    <source>
        <dbReference type="PROSITE" id="PS50067"/>
    </source>
</evidence>
<dbReference type="PROSITE" id="PS50067">
    <property type="entry name" value="KINESIN_MOTOR_2"/>
    <property type="match status" value="1"/>
</dbReference>
<sequence length="77" mass="8773">MASVRVAVRVRPMNRREKDLTAKCIIKMEGNKTSITNLKIPDGNAGEVLRDRIKTFTYDFSYDSMDSKSSPFVSQEK</sequence>
<feature type="domain" description="Kinesin motor" evidence="4">
    <location>
        <begin position="3"/>
        <end position="77"/>
    </location>
</feature>
<evidence type="ECO:0000256" key="1">
    <source>
        <dbReference type="ARBA" id="ARBA00022741"/>
    </source>
</evidence>
<accession>A0A6I9PYJ1</accession>
<evidence type="ECO:0000313" key="5">
    <source>
        <dbReference type="Proteomes" id="UP000504611"/>
    </source>
</evidence>
<dbReference type="GO" id="GO:0005524">
    <property type="term" value="F:ATP binding"/>
    <property type="evidence" value="ECO:0007669"/>
    <property type="project" value="UniProtKB-KW"/>
</dbReference>
<dbReference type="KEGG" id="ncc:104965774"/>
<protein>
    <submittedName>
        <fullName evidence="6">Kinesin-like protein KIF16B</fullName>
    </submittedName>
</protein>
<gene>
    <name evidence="6" type="primary">LOC104965774</name>
</gene>
<feature type="non-terminal residue" evidence="6">
    <location>
        <position position="77"/>
    </location>
</feature>
<dbReference type="GO" id="GO:0008017">
    <property type="term" value="F:microtubule binding"/>
    <property type="evidence" value="ECO:0007669"/>
    <property type="project" value="InterPro"/>
</dbReference>
<reference evidence="6" key="1">
    <citation type="submission" date="2025-08" db="UniProtKB">
        <authorList>
            <consortium name="RefSeq"/>
        </authorList>
    </citation>
    <scope>IDENTIFICATION</scope>
    <source>
        <tissue evidence="6">Muscle</tissue>
    </source>
</reference>
<dbReference type="GO" id="GO:0003777">
    <property type="term" value="F:microtubule motor activity"/>
    <property type="evidence" value="ECO:0007669"/>
    <property type="project" value="InterPro"/>
</dbReference>
<dbReference type="OrthoDB" id="3176171at2759"/>
<dbReference type="GeneID" id="104965774"/>
<evidence type="ECO:0000256" key="2">
    <source>
        <dbReference type="ARBA" id="ARBA00022840"/>
    </source>
</evidence>
<evidence type="ECO:0000256" key="3">
    <source>
        <dbReference type="PROSITE-ProRule" id="PRU00283"/>
    </source>
</evidence>
<dbReference type="Gene3D" id="3.40.850.10">
    <property type="entry name" value="Kinesin motor domain"/>
    <property type="match status" value="1"/>
</dbReference>
<name>A0A6I9PYJ1_9TELE</name>
<keyword evidence="2" id="KW-0067">ATP-binding</keyword>
<dbReference type="AlphaFoldDB" id="A0A6I9PYJ1"/>
<dbReference type="PANTHER" id="PTHR47117:SF8">
    <property type="entry name" value="KINESIN FAMILY MEMBER 16B"/>
    <property type="match status" value="1"/>
</dbReference>
<comment type="caution">
    <text evidence="3">Lacks conserved residue(s) required for the propagation of feature annotation.</text>
</comment>